<protein>
    <submittedName>
        <fullName evidence="8">DMT family transporter</fullName>
    </submittedName>
</protein>
<evidence type="ECO:0000256" key="6">
    <source>
        <dbReference type="SAM" id="Phobius"/>
    </source>
</evidence>
<dbReference type="EMBL" id="JBHUIP010000009">
    <property type="protein sequence ID" value="MFD2263135.1"/>
    <property type="molecule type" value="Genomic_DNA"/>
</dbReference>
<dbReference type="PANTHER" id="PTHR32322:SF2">
    <property type="entry name" value="EAMA DOMAIN-CONTAINING PROTEIN"/>
    <property type="match status" value="1"/>
</dbReference>
<dbReference type="RefSeq" id="WP_379876107.1">
    <property type="nucleotide sequence ID" value="NZ_JBHUIP010000009.1"/>
</dbReference>
<sequence>MQGKIIVGIGAGFASVVIGVGWQIATRAGVTSSLEPTDLALLRYGVPTLILAPIWLRAGLLPAGVSRLLLFFMVLGAGACFGLVGMAGAQFAPAAHMGALLPATMPVFVGVMAWVFLKESLSKARLMGFVLVAIGVAAIALPALSLGSGAWRGDLLFLGASMLWSIYTVAYRKSGLSPWVSSAVISAWSFPIALIAWLVLGSGKLLTAPLPDIALQFLWQGLLAGVGGLATFALAVRNLGAGAAAAFGALVPVAAALAGWAILGERLEPWVVFGVIVTSCGVALVALNRFQLPGLRYNL</sequence>
<evidence type="ECO:0000313" key="9">
    <source>
        <dbReference type="Proteomes" id="UP001597295"/>
    </source>
</evidence>
<feature type="transmembrane region" description="Helical" evidence="6">
    <location>
        <begin position="179"/>
        <end position="201"/>
    </location>
</feature>
<evidence type="ECO:0000313" key="8">
    <source>
        <dbReference type="EMBL" id="MFD2263135.1"/>
    </source>
</evidence>
<keyword evidence="5 6" id="KW-0472">Membrane</keyword>
<evidence type="ECO:0000259" key="7">
    <source>
        <dbReference type="Pfam" id="PF00892"/>
    </source>
</evidence>
<dbReference type="Pfam" id="PF00892">
    <property type="entry name" value="EamA"/>
    <property type="match status" value="2"/>
</dbReference>
<name>A0ABW5DQT8_9PROT</name>
<dbReference type="InterPro" id="IPR050638">
    <property type="entry name" value="AA-Vitamin_Transporters"/>
</dbReference>
<reference evidence="9" key="1">
    <citation type="journal article" date="2019" name="Int. J. Syst. Evol. Microbiol.">
        <title>The Global Catalogue of Microorganisms (GCM) 10K type strain sequencing project: providing services to taxonomists for standard genome sequencing and annotation.</title>
        <authorList>
            <consortium name="The Broad Institute Genomics Platform"/>
            <consortium name="The Broad Institute Genome Sequencing Center for Infectious Disease"/>
            <person name="Wu L."/>
            <person name="Ma J."/>
        </authorList>
    </citation>
    <scope>NUCLEOTIDE SEQUENCE [LARGE SCALE GENOMIC DNA]</scope>
    <source>
        <strain evidence="9">CGMCC 1.19062</strain>
    </source>
</reference>
<accession>A0ABW5DQT8</accession>
<dbReference type="InterPro" id="IPR037185">
    <property type="entry name" value="EmrE-like"/>
</dbReference>
<feature type="transmembrane region" description="Helical" evidence="6">
    <location>
        <begin position="37"/>
        <end position="56"/>
    </location>
</feature>
<keyword evidence="3 6" id="KW-0812">Transmembrane</keyword>
<feature type="domain" description="EamA" evidence="7">
    <location>
        <begin position="8"/>
        <end position="139"/>
    </location>
</feature>
<feature type="transmembrane region" description="Helical" evidence="6">
    <location>
        <begin position="124"/>
        <end position="144"/>
    </location>
</feature>
<dbReference type="Proteomes" id="UP001597295">
    <property type="component" value="Unassembled WGS sequence"/>
</dbReference>
<evidence type="ECO:0000256" key="4">
    <source>
        <dbReference type="ARBA" id="ARBA00022989"/>
    </source>
</evidence>
<feature type="transmembrane region" description="Helical" evidence="6">
    <location>
        <begin position="213"/>
        <end position="236"/>
    </location>
</feature>
<comment type="subcellular location">
    <subcellularLocation>
        <location evidence="1">Membrane</location>
        <topology evidence="1">Multi-pass membrane protein</topology>
    </subcellularLocation>
</comment>
<organism evidence="8 9">
    <name type="scientific">Lacibacterium aquatile</name>
    <dbReference type="NCBI Taxonomy" id="1168082"/>
    <lineage>
        <taxon>Bacteria</taxon>
        <taxon>Pseudomonadati</taxon>
        <taxon>Pseudomonadota</taxon>
        <taxon>Alphaproteobacteria</taxon>
        <taxon>Rhodospirillales</taxon>
        <taxon>Rhodospirillaceae</taxon>
    </lineage>
</organism>
<feature type="transmembrane region" description="Helical" evidence="6">
    <location>
        <begin position="5"/>
        <end position="25"/>
    </location>
</feature>
<gene>
    <name evidence="8" type="ORF">ACFSM5_09575</name>
</gene>
<feature type="domain" description="EamA" evidence="7">
    <location>
        <begin position="152"/>
        <end position="286"/>
    </location>
</feature>
<keyword evidence="9" id="KW-1185">Reference proteome</keyword>
<feature type="transmembrane region" description="Helical" evidence="6">
    <location>
        <begin position="95"/>
        <end position="117"/>
    </location>
</feature>
<evidence type="ECO:0000256" key="1">
    <source>
        <dbReference type="ARBA" id="ARBA00004141"/>
    </source>
</evidence>
<comment type="similarity">
    <text evidence="2">Belongs to the EamA transporter family.</text>
</comment>
<proteinExistence type="inferred from homology"/>
<evidence type="ECO:0000256" key="2">
    <source>
        <dbReference type="ARBA" id="ARBA00007362"/>
    </source>
</evidence>
<feature type="transmembrane region" description="Helical" evidence="6">
    <location>
        <begin position="243"/>
        <end position="263"/>
    </location>
</feature>
<dbReference type="SUPFAM" id="SSF103481">
    <property type="entry name" value="Multidrug resistance efflux transporter EmrE"/>
    <property type="match status" value="2"/>
</dbReference>
<evidence type="ECO:0000256" key="3">
    <source>
        <dbReference type="ARBA" id="ARBA00022692"/>
    </source>
</evidence>
<keyword evidence="4 6" id="KW-1133">Transmembrane helix</keyword>
<comment type="caution">
    <text evidence="8">The sequence shown here is derived from an EMBL/GenBank/DDBJ whole genome shotgun (WGS) entry which is preliminary data.</text>
</comment>
<dbReference type="InterPro" id="IPR000620">
    <property type="entry name" value="EamA_dom"/>
</dbReference>
<feature type="transmembrane region" description="Helical" evidence="6">
    <location>
        <begin position="269"/>
        <end position="287"/>
    </location>
</feature>
<feature type="transmembrane region" description="Helical" evidence="6">
    <location>
        <begin position="68"/>
        <end position="89"/>
    </location>
</feature>
<dbReference type="PANTHER" id="PTHR32322">
    <property type="entry name" value="INNER MEMBRANE TRANSPORTER"/>
    <property type="match status" value="1"/>
</dbReference>
<evidence type="ECO:0000256" key="5">
    <source>
        <dbReference type="ARBA" id="ARBA00023136"/>
    </source>
</evidence>